<gene>
    <name evidence="3" type="ORF">HMPREF1541_09411</name>
</gene>
<proteinExistence type="predicted"/>
<dbReference type="PANTHER" id="PTHR42069:SF1">
    <property type="entry name" value="MARVEL DOMAIN-CONTAINING PROTEIN"/>
    <property type="match status" value="1"/>
</dbReference>
<dbReference type="InParanoid" id="W2SCC7"/>
<feature type="transmembrane region" description="Helical" evidence="2">
    <location>
        <begin position="86"/>
        <end position="107"/>
    </location>
</feature>
<dbReference type="STRING" id="1220924.W2SCC7"/>
<dbReference type="EMBL" id="KB822712">
    <property type="protein sequence ID" value="ETN45579.1"/>
    <property type="molecule type" value="Genomic_DNA"/>
</dbReference>
<evidence type="ECO:0008006" key="5">
    <source>
        <dbReference type="Google" id="ProtNLM"/>
    </source>
</evidence>
<keyword evidence="2" id="KW-1133">Transmembrane helix</keyword>
<protein>
    <recommendedName>
        <fullName evidence="5">MARVEL domain-containing protein</fullName>
    </recommendedName>
</protein>
<dbReference type="RefSeq" id="XP_008712307.1">
    <property type="nucleotide sequence ID" value="XM_008714085.1"/>
</dbReference>
<sequence length="275" mass="31103">MSHTLSGYPERMPYGGRLNANTSYQPIPDSSPALRQQQSPPAPRSWRTFGQRQKRKAKDVAKELDHAVQQTPAYKRMKRMRQTTRAISTITSAFMFAAMTATSLIFANTLSERVDNRPIWPRQPSEWPTYLLLAGAAVSLLTAIITMLMFCCCYERASKSWKLVLALNSVEVTYWVVVAVVYRVEKRLNDLWGWSCSDVAASLQDNGASVHFDKLCTLQTVSWWVSVAETVLKVFVLAWTIVLLKKLRKETEHQKMKIIDIVGGGISDGINNFLI</sequence>
<feature type="transmembrane region" description="Helical" evidence="2">
    <location>
        <begin position="163"/>
        <end position="184"/>
    </location>
</feature>
<keyword evidence="2" id="KW-0472">Membrane</keyword>
<keyword evidence="2" id="KW-0812">Transmembrane</keyword>
<dbReference type="OrthoDB" id="5371583at2759"/>
<dbReference type="Proteomes" id="UP000030752">
    <property type="component" value="Unassembled WGS sequence"/>
</dbReference>
<dbReference type="PANTHER" id="PTHR42069">
    <property type="entry name" value="HYPHAL ANASTAMOSIS-8 PROTEIN"/>
    <property type="match status" value="1"/>
</dbReference>
<keyword evidence="4" id="KW-1185">Reference proteome</keyword>
<dbReference type="AlphaFoldDB" id="W2SCC7"/>
<reference evidence="3 4" key="1">
    <citation type="submission" date="2013-03" db="EMBL/GenBank/DDBJ databases">
        <title>The Genome Sequence of Phialophora europaea CBS 101466.</title>
        <authorList>
            <consortium name="The Broad Institute Genomics Platform"/>
            <person name="Cuomo C."/>
            <person name="de Hoog S."/>
            <person name="Gorbushina A."/>
            <person name="Walker B."/>
            <person name="Young S.K."/>
            <person name="Zeng Q."/>
            <person name="Gargeya S."/>
            <person name="Fitzgerald M."/>
            <person name="Haas B."/>
            <person name="Abouelleil A."/>
            <person name="Allen A.W."/>
            <person name="Alvarado L."/>
            <person name="Arachchi H.M."/>
            <person name="Berlin A.M."/>
            <person name="Chapman S.B."/>
            <person name="Gainer-Dewar J."/>
            <person name="Goldberg J."/>
            <person name="Griggs A."/>
            <person name="Gujja S."/>
            <person name="Hansen M."/>
            <person name="Howarth C."/>
            <person name="Imamovic A."/>
            <person name="Ireland A."/>
            <person name="Larimer J."/>
            <person name="McCowan C."/>
            <person name="Murphy C."/>
            <person name="Pearson M."/>
            <person name="Poon T.W."/>
            <person name="Priest M."/>
            <person name="Roberts A."/>
            <person name="Saif S."/>
            <person name="Shea T."/>
            <person name="Sisk P."/>
            <person name="Sykes S."/>
            <person name="Wortman J."/>
            <person name="Nusbaum C."/>
            <person name="Birren B."/>
        </authorList>
    </citation>
    <scope>NUCLEOTIDE SEQUENCE [LARGE SCALE GENOMIC DNA]</scope>
    <source>
        <strain evidence="3 4">CBS 101466</strain>
    </source>
</reference>
<evidence type="ECO:0000313" key="3">
    <source>
        <dbReference type="EMBL" id="ETN45579.1"/>
    </source>
</evidence>
<feature type="region of interest" description="Disordered" evidence="1">
    <location>
        <begin position="1"/>
        <end position="55"/>
    </location>
</feature>
<dbReference type="HOGENOM" id="CLU_080221_0_0_1"/>
<name>W2SCC7_CYPE1</name>
<dbReference type="eggNOG" id="ENOG502T59F">
    <property type="taxonomic scope" value="Eukaryota"/>
</dbReference>
<dbReference type="GeneID" id="19976750"/>
<feature type="transmembrane region" description="Helical" evidence="2">
    <location>
        <begin position="221"/>
        <end position="244"/>
    </location>
</feature>
<evidence type="ECO:0000256" key="1">
    <source>
        <dbReference type="SAM" id="MobiDB-lite"/>
    </source>
</evidence>
<evidence type="ECO:0000313" key="4">
    <source>
        <dbReference type="Proteomes" id="UP000030752"/>
    </source>
</evidence>
<accession>W2SCC7</accession>
<feature type="transmembrane region" description="Helical" evidence="2">
    <location>
        <begin position="127"/>
        <end position="151"/>
    </location>
</feature>
<organism evidence="3 4">
    <name type="scientific">Cyphellophora europaea (strain CBS 101466)</name>
    <name type="common">Phialophora europaea</name>
    <dbReference type="NCBI Taxonomy" id="1220924"/>
    <lineage>
        <taxon>Eukaryota</taxon>
        <taxon>Fungi</taxon>
        <taxon>Dikarya</taxon>
        <taxon>Ascomycota</taxon>
        <taxon>Pezizomycotina</taxon>
        <taxon>Eurotiomycetes</taxon>
        <taxon>Chaetothyriomycetidae</taxon>
        <taxon>Chaetothyriales</taxon>
        <taxon>Cyphellophoraceae</taxon>
        <taxon>Cyphellophora</taxon>
    </lineage>
</organism>
<evidence type="ECO:0000256" key="2">
    <source>
        <dbReference type="SAM" id="Phobius"/>
    </source>
</evidence>
<dbReference type="VEuPathDB" id="FungiDB:HMPREF1541_09411"/>